<dbReference type="GO" id="GO:0006633">
    <property type="term" value="P:fatty acid biosynthetic process"/>
    <property type="evidence" value="ECO:0007669"/>
    <property type="project" value="TreeGrafter"/>
</dbReference>
<dbReference type="OrthoDB" id="329835at2759"/>
<dbReference type="Gene3D" id="1.10.1200.10">
    <property type="entry name" value="ACP-like"/>
    <property type="match status" value="1"/>
</dbReference>
<dbReference type="InterPro" id="IPR036736">
    <property type="entry name" value="ACP-like_sf"/>
</dbReference>
<dbReference type="Pfam" id="PF08659">
    <property type="entry name" value="KR"/>
    <property type="match status" value="1"/>
</dbReference>
<protein>
    <recommendedName>
        <fullName evidence="4">Carrier domain-containing protein</fullName>
    </recommendedName>
</protein>
<accession>A1D0Y7</accession>
<dbReference type="OMA" id="KHIGNAM"/>
<dbReference type="KEGG" id="nfi:NFIA_007560"/>
<evidence type="ECO:0000313" key="5">
    <source>
        <dbReference type="EMBL" id="EAW22080.1"/>
    </source>
</evidence>
<dbReference type="GO" id="GO:0044550">
    <property type="term" value="P:secondary metabolite biosynthetic process"/>
    <property type="evidence" value="ECO:0007669"/>
    <property type="project" value="TreeGrafter"/>
</dbReference>
<evidence type="ECO:0000256" key="2">
    <source>
        <dbReference type="ARBA" id="ARBA00022553"/>
    </source>
</evidence>
<dbReference type="InterPro" id="IPR013968">
    <property type="entry name" value="PKS_KR"/>
</dbReference>
<name>A1D0Y7_NEOFI</name>
<proteinExistence type="predicted"/>
<dbReference type="PROSITE" id="PS50075">
    <property type="entry name" value="CARRIER"/>
    <property type="match status" value="1"/>
</dbReference>
<reference evidence="6" key="1">
    <citation type="journal article" date="2008" name="PLoS Genet.">
        <title>Genomic islands in the pathogenic filamentous fungus Aspergillus fumigatus.</title>
        <authorList>
            <person name="Fedorova N.D."/>
            <person name="Khaldi N."/>
            <person name="Joardar V.S."/>
            <person name="Maiti R."/>
            <person name="Amedeo P."/>
            <person name="Anderson M.J."/>
            <person name="Crabtree J."/>
            <person name="Silva J.C."/>
            <person name="Badger J.H."/>
            <person name="Albarraq A."/>
            <person name="Angiuoli S."/>
            <person name="Bussey H."/>
            <person name="Bowyer P."/>
            <person name="Cotty P.J."/>
            <person name="Dyer P.S."/>
            <person name="Egan A."/>
            <person name="Galens K."/>
            <person name="Fraser-Liggett C.M."/>
            <person name="Haas B.J."/>
            <person name="Inman J.M."/>
            <person name="Kent R."/>
            <person name="Lemieux S."/>
            <person name="Malavazi I."/>
            <person name="Orvis J."/>
            <person name="Roemer T."/>
            <person name="Ronning C.M."/>
            <person name="Sundaram J.P."/>
            <person name="Sutton G."/>
            <person name="Turner G."/>
            <person name="Venter J.C."/>
            <person name="White O.R."/>
            <person name="Whitty B.R."/>
            <person name="Youngman P."/>
            <person name="Wolfe K.H."/>
            <person name="Goldman G.H."/>
            <person name="Wortman J.R."/>
            <person name="Jiang B."/>
            <person name="Denning D.W."/>
            <person name="Nierman W.C."/>
        </authorList>
    </citation>
    <scope>NUCLEOTIDE SEQUENCE [LARGE SCALE GENOMIC DNA]</scope>
    <source>
        <strain evidence="6">ATCC 1020 / DSM 3700 / CBS 544.65 / FGSC A1164 / JCM 1740 / NRRL 181 / WB 181</strain>
    </source>
</reference>
<dbReference type="Proteomes" id="UP000006702">
    <property type="component" value="Unassembled WGS sequence"/>
</dbReference>
<dbReference type="PROSITE" id="PS00012">
    <property type="entry name" value="PHOSPHOPANTETHEINE"/>
    <property type="match status" value="1"/>
</dbReference>
<evidence type="ECO:0000259" key="4">
    <source>
        <dbReference type="PROSITE" id="PS50075"/>
    </source>
</evidence>
<evidence type="ECO:0000256" key="1">
    <source>
        <dbReference type="ARBA" id="ARBA00022450"/>
    </source>
</evidence>
<dbReference type="SMART" id="SM00823">
    <property type="entry name" value="PKS_PP"/>
    <property type="match status" value="1"/>
</dbReference>
<dbReference type="AlphaFoldDB" id="A1D0Y7"/>
<dbReference type="STRING" id="331117.A1D0Y7"/>
<dbReference type="GeneID" id="4591958"/>
<dbReference type="PANTHER" id="PTHR43775:SF46">
    <property type="entry name" value="FUMIGERMIN SYNTHASE"/>
    <property type="match status" value="1"/>
</dbReference>
<keyword evidence="1" id="KW-0596">Phosphopantetheine</keyword>
<dbReference type="RefSeq" id="XP_001263977.1">
    <property type="nucleotide sequence ID" value="XM_001263976.1"/>
</dbReference>
<gene>
    <name evidence="5" type="ORF">NFIA_007560</name>
</gene>
<dbReference type="GO" id="GO:0031177">
    <property type="term" value="F:phosphopantetheine binding"/>
    <property type="evidence" value="ECO:0007669"/>
    <property type="project" value="InterPro"/>
</dbReference>
<dbReference type="SUPFAM" id="SSF47336">
    <property type="entry name" value="ACP-like"/>
    <property type="match status" value="1"/>
</dbReference>
<evidence type="ECO:0000256" key="3">
    <source>
        <dbReference type="SAM" id="SignalP"/>
    </source>
</evidence>
<dbReference type="InterPro" id="IPR020806">
    <property type="entry name" value="PKS_PP-bd"/>
</dbReference>
<dbReference type="PANTHER" id="PTHR43775">
    <property type="entry name" value="FATTY ACID SYNTHASE"/>
    <property type="match status" value="1"/>
</dbReference>
<dbReference type="HOGENOM" id="CLU_1090261_0_0_1"/>
<dbReference type="EMBL" id="DS027688">
    <property type="protein sequence ID" value="EAW22080.1"/>
    <property type="molecule type" value="Genomic_DNA"/>
</dbReference>
<dbReference type="GO" id="GO:0004312">
    <property type="term" value="F:fatty acid synthase activity"/>
    <property type="evidence" value="ECO:0007669"/>
    <property type="project" value="TreeGrafter"/>
</dbReference>
<dbReference type="Pfam" id="PF00550">
    <property type="entry name" value="PP-binding"/>
    <property type="match status" value="1"/>
</dbReference>
<keyword evidence="6" id="KW-1185">Reference proteome</keyword>
<feature type="signal peptide" evidence="3">
    <location>
        <begin position="1"/>
        <end position="32"/>
    </location>
</feature>
<organism evidence="5 6">
    <name type="scientific">Neosartorya fischeri (strain ATCC 1020 / DSM 3700 / CBS 544.65 / FGSC A1164 / JCM 1740 / NRRL 181 / WB 181)</name>
    <name type="common">Aspergillus fischerianus</name>
    <dbReference type="NCBI Taxonomy" id="331117"/>
    <lineage>
        <taxon>Eukaryota</taxon>
        <taxon>Fungi</taxon>
        <taxon>Dikarya</taxon>
        <taxon>Ascomycota</taxon>
        <taxon>Pezizomycotina</taxon>
        <taxon>Eurotiomycetes</taxon>
        <taxon>Eurotiomycetidae</taxon>
        <taxon>Eurotiales</taxon>
        <taxon>Aspergillaceae</taxon>
        <taxon>Aspergillus</taxon>
        <taxon>Aspergillus subgen. Fumigati</taxon>
    </lineage>
</organism>
<dbReference type="Gene3D" id="3.40.50.720">
    <property type="entry name" value="NAD(P)-binding Rossmann-like Domain"/>
    <property type="match status" value="1"/>
</dbReference>
<sequence>MWHPHFVLRDQLLDFFWLASSILTTVDTPGQANYLTMGTFLEAFYQYQYSLRLPALVLNICPIKGVGLVAKNLHAKKNMKAQGIYTLREPTPPRPWVNQSQVVMGLRSDQDLGDPHNRASWRHNRRMGLYHNRRARESESARDGKNGAKASALQAFLERVREMGDEGLLRGEGVDFLTVEVGKTIYDLMVKPDDEVEIGRTLAQIGLDSLMVIELRRWIKQVLGLTMSVLEIMGSGSLKQLAGDLAAKYAEKIRE</sequence>
<feature type="chain" id="PRO_5002633663" description="Carrier domain-containing protein" evidence="3">
    <location>
        <begin position="33"/>
        <end position="255"/>
    </location>
</feature>
<dbReference type="VEuPathDB" id="FungiDB:NFIA_007560"/>
<dbReference type="InterPro" id="IPR050091">
    <property type="entry name" value="PKS_NRPS_Biosynth_Enz"/>
</dbReference>
<dbReference type="InterPro" id="IPR006162">
    <property type="entry name" value="Ppantetheine_attach_site"/>
</dbReference>
<dbReference type="eggNOG" id="KOG1202">
    <property type="taxonomic scope" value="Eukaryota"/>
</dbReference>
<feature type="domain" description="Carrier" evidence="4">
    <location>
        <begin position="174"/>
        <end position="249"/>
    </location>
</feature>
<keyword evidence="2" id="KW-0597">Phosphoprotein</keyword>
<keyword evidence="3" id="KW-0732">Signal</keyword>
<evidence type="ECO:0000313" key="6">
    <source>
        <dbReference type="Proteomes" id="UP000006702"/>
    </source>
</evidence>
<dbReference type="InterPro" id="IPR009081">
    <property type="entry name" value="PP-bd_ACP"/>
</dbReference>